<organism evidence="5 6">
    <name type="scientific">Leptidea sinapis</name>
    <dbReference type="NCBI Taxonomy" id="189913"/>
    <lineage>
        <taxon>Eukaryota</taxon>
        <taxon>Metazoa</taxon>
        <taxon>Ecdysozoa</taxon>
        <taxon>Arthropoda</taxon>
        <taxon>Hexapoda</taxon>
        <taxon>Insecta</taxon>
        <taxon>Pterygota</taxon>
        <taxon>Neoptera</taxon>
        <taxon>Endopterygota</taxon>
        <taxon>Lepidoptera</taxon>
        <taxon>Glossata</taxon>
        <taxon>Ditrysia</taxon>
        <taxon>Papilionoidea</taxon>
        <taxon>Pieridae</taxon>
        <taxon>Dismorphiinae</taxon>
        <taxon>Leptidea</taxon>
    </lineage>
</organism>
<dbReference type="InterPro" id="IPR041207">
    <property type="entry name" value="NUB1_ubiquitin-like_dom"/>
</dbReference>
<feature type="compositionally biased region" description="Basic and acidic residues" evidence="2">
    <location>
        <begin position="552"/>
        <end position="570"/>
    </location>
</feature>
<evidence type="ECO:0000256" key="1">
    <source>
        <dbReference type="SAM" id="Coils"/>
    </source>
</evidence>
<name>A0A5E4PYW3_9NEOP</name>
<sequence length="607" mass="68114">MESSLEHEDLLIKLRAKLNEGKIKLWDPPYISSDDQNTESFLELANAYAIDLSIDVNIIIDGLKELQQHSIERSKANEEYKETGCATLRVKTTGPGNKGVIRVVRKLTIMGSELMETVAEALGVESPRVKLIFNGKVIKSAPSLAEQGVNNGIQLMALIMAESPEQVKKEDNMYMEMKETLDDATLLSEYVDELADDEEYMRLEDQSGNTIELPRAEKRALSVGLAMHSRGRAAIKKHDYSLALVLLLEADRQLSECRSQILSSVDNWAVLQLDIAWCYLCLRSLQSANDAATRLTRAELAFRKTYGEEHERLIALKGTAENERVLFMRLYLLQGIVAYHQNKRQEARALLEKAERELNSLQVDETSVEAVMELGWSRGQACTGLRATNGDVNRAHHYLEEKKKERDAARKSSRDARESRALGVCMDGSTVSVDLVRSLQEMGFSRRLAVLALRNSNNNVTDAVRLINDHPDLLRDSDASDLDETSSSSESQVEADARLLEELKIMGYPVEQASAALRAANNDLNTTIEMLSSGDCSQPCQSSNPSTSESAEASRKRQKKEERIKKRKAREEALRRLRNAIRADDEDYLDTSLTDESHFLAQYKSLL</sequence>
<dbReference type="Gene3D" id="1.10.8.10">
    <property type="entry name" value="DNA helicase RuvA subunit, C-terminal domain"/>
    <property type="match status" value="3"/>
</dbReference>
<evidence type="ECO:0000313" key="5">
    <source>
        <dbReference type="EMBL" id="VVC90140.1"/>
    </source>
</evidence>
<dbReference type="PANTHER" id="PTHR12948">
    <property type="entry name" value="NEDD8 ULTIMATE BUSTER-1 BS4 PROTEIN"/>
    <property type="match status" value="1"/>
</dbReference>
<evidence type="ECO:0008006" key="7">
    <source>
        <dbReference type="Google" id="ProtNLM"/>
    </source>
</evidence>
<dbReference type="GO" id="GO:2000058">
    <property type="term" value="P:regulation of ubiquitin-dependent protein catabolic process"/>
    <property type="evidence" value="ECO:0007669"/>
    <property type="project" value="TreeGrafter"/>
</dbReference>
<dbReference type="InterPro" id="IPR029071">
    <property type="entry name" value="Ubiquitin-like_domsf"/>
</dbReference>
<feature type="domain" description="UBA" evidence="3">
    <location>
        <begin position="430"/>
        <end position="470"/>
    </location>
</feature>
<dbReference type="Proteomes" id="UP000324832">
    <property type="component" value="Unassembled WGS sequence"/>
</dbReference>
<dbReference type="Pfam" id="PF18037">
    <property type="entry name" value="Ubiquitin_5"/>
    <property type="match status" value="1"/>
</dbReference>
<feature type="region of interest" description="Disordered" evidence="2">
    <location>
        <begin position="473"/>
        <end position="494"/>
    </location>
</feature>
<dbReference type="InterPro" id="IPR000626">
    <property type="entry name" value="Ubiquitin-like_dom"/>
</dbReference>
<feature type="compositionally biased region" description="Polar residues" evidence="2">
    <location>
        <begin position="533"/>
        <end position="551"/>
    </location>
</feature>
<dbReference type="InterPro" id="IPR015940">
    <property type="entry name" value="UBA"/>
</dbReference>
<feature type="coiled-coil region" evidence="1">
    <location>
        <begin position="337"/>
        <end position="371"/>
    </location>
</feature>
<dbReference type="InterPro" id="IPR009060">
    <property type="entry name" value="UBA-like_sf"/>
</dbReference>
<dbReference type="AlphaFoldDB" id="A0A5E4PYW3"/>
<evidence type="ECO:0000259" key="3">
    <source>
        <dbReference type="PROSITE" id="PS50030"/>
    </source>
</evidence>
<feature type="domain" description="UBA" evidence="3">
    <location>
        <begin position="362"/>
        <end position="402"/>
    </location>
</feature>
<dbReference type="CDD" id="cd17062">
    <property type="entry name" value="Ubl_NUB1"/>
    <property type="match status" value="1"/>
</dbReference>
<feature type="region of interest" description="Disordered" evidence="2">
    <location>
        <begin position="533"/>
        <end position="570"/>
    </location>
</feature>
<keyword evidence="6" id="KW-1185">Reference proteome</keyword>
<dbReference type="PROSITE" id="PS50053">
    <property type="entry name" value="UBIQUITIN_2"/>
    <property type="match status" value="1"/>
</dbReference>
<dbReference type="EMBL" id="FZQP02000726">
    <property type="protein sequence ID" value="VVC90140.1"/>
    <property type="molecule type" value="Genomic_DNA"/>
</dbReference>
<dbReference type="SMART" id="SM00165">
    <property type="entry name" value="UBA"/>
    <property type="match status" value="3"/>
</dbReference>
<evidence type="ECO:0000313" key="6">
    <source>
        <dbReference type="Proteomes" id="UP000324832"/>
    </source>
</evidence>
<dbReference type="Pfam" id="PF22562">
    <property type="entry name" value="UBA_7"/>
    <property type="match status" value="1"/>
</dbReference>
<reference evidence="5 6" key="1">
    <citation type="submission" date="2017-07" db="EMBL/GenBank/DDBJ databases">
        <authorList>
            <person name="Talla V."/>
            <person name="Backstrom N."/>
        </authorList>
    </citation>
    <scope>NUCLEOTIDE SEQUENCE [LARGE SCALE GENOMIC DNA]</scope>
</reference>
<dbReference type="PANTHER" id="PTHR12948:SF3">
    <property type="entry name" value="NEDD8 ULTIMATE BUSTER 1"/>
    <property type="match status" value="1"/>
</dbReference>
<dbReference type="InterPro" id="IPR039749">
    <property type="entry name" value="NUB1"/>
</dbReference>
<protein>
    <recommendedName>
        <fullName evidence="7">NEDD8 ultimate buster 1</fullName>
    </recommendedName>
</protein>
<evidence type="ECO:0000256" key="2">
    <source>
        <dbReference type="SAM" id="MobiDB-lite"/>
    </source>
</evidence>
<feature type="domain" description="Ubiquitin-like" evidence="4">
    <location>
        <begin position="86"/>
        <end position="164"/>
    </location>
</feature>
<dbReference type="InterPro" id="IPR011990">
    <property type="entry name" value="TPR-like_helical_dom_sf"/>
</dbReference>
<dbReference type="SUPFAM" id="SSF54236">
    <property type="entry name" value="Ubiquitin-like"/>
    <property type="match status" value="1"/>
</dbReference>
<dbReference type="Pfam" id="PF00627">
    <property type="entry name" value="UBA"/>
    <property type="match status" value="2"/>
</dbReference>
<dbReference type="SUPFAM" id="SSF48452">
    <property type="entry name" value="TPR-like"/>
    <property type="match status" value="1"/>
</dbReference>
<proteinExistence type="predicted"/>
<evidence type="ECO:0000259" key="4">
    <source>
        <dbReference type="PROSITE" id="PS50053"/>
    </source>
</evidence>
<keyword evidence="1" id="KW-0175">Coiled coil</keyword>
<accession>A0A5E4PYW3</accession>
<feature type="domain" description="UBA" evidence="3">
    <location>
        <begin position="494"/>
        <end position="534"/>
    </location>
</feature>
<dbReference type="Gene3D" id="3.10.20.90">
    <property type="entry name" value="Phosphatidylinositol 3-kinase Catalytic Subunit, Chain A, domain 1"/>
    <property type="match status" value="1"/>
</dbReference>
<dbReference type="CDD" id="cd14291">
    <property type="entry name" value="UBA1_NUB1_like"/>
    <property type="match status" value="1"/>
</dbReference>
<dbReference type="PROSITE" id="PS50030">
    <property type="entry name" value="UBA"/>
    <property type="match status" value="3"/>
</dbReference>
<gene>
    <name evidence="5" type="ORF">LSINAPIS_LOCUS3122</name>
</gene>
<feature type="compositionally biased region" description="Low complexity" evidence="2">
    <location>
        <begin position="485"/>
        <end position="494"/>
    </location>
</feature>
<dbReference type="SUPFAM" id="SSF46934">
    <property type="entry name" value="UBA-like"/>
    <property type="match status" value="3"/>
</dbReference>